<name>A0A6A6G019_9PEZI</name>
<protein>
    <submittedName>
        <fullName evidence="1">Uncharacterized protein</fullName>
    </submittedName>
</protein>
<dbReference type="AlphaFoldDB" id="A0A6A6G019"/>
<dbReference type="Proteomes" id="UP000799538">
    <property type="component" value="Unassembled WGS sequence"/>
</dbReference>
<sequence length="181" mass="20422">MSSFTFLLNLLDQCQVHREDNRPMYAYIEGGIPCPSTDRFNSCQYIQRLLPSPNHQETASKSRTALYQTPDRRLSSSLSLIHFQPLSTHKRAQDRLSHRLPLTHCGVARLVCQPQATLCTNQDCDIVSSLPPDPSRLPPIWRQGPITYLGPVVGSSEPSTQGWYSPCYIQFLPPLFLPVCP</sequence>
<accession>A0A6A6G019</accession>
<gene>
    <name evidence="1" type="ORF">BDZ85DRAFT_60138</name>
</gene>
<reference evidence="2" key="1">
    <citation type="journal article" date="2020" name="Stud. Mycol.">
        <title>101 Dothideomycetes genomes: A test case for predicting lifestyles and emergence of pathogens.</title>
        <authorList>
            <person name="Haridas S."/>
            <person name="Albert R."/>
            <person name="Binder M."/>
            <person name="Bloem J."/>
            <person name="LaButti K."/>
            <person name="Salamov A."/>
            <person name="Andreopoulos B."/>
            <person name="Baker S."/>
            <person name="Barry K."/>
            <person name="Bills G."/>
            <person name="Bluhm B."/>
            <person name="Cannon C."/>
            <person name="Castanera R."/>
            <person name="Culley D."/>
            <person name="Daum C."/>
            <person name="Ezra D."/>
            <person name="Gonzalez J."/>
            <person name="Henrissat B."/>
            <person name="Kuo A."/>
            <person name="Liang C."/>
            <person name="Lipzen A."/>
            <person name="Lutzoni F."/>
            <person name="Magnuson J."/>
            <person name="Mondo S."/>
            <person name="Nolan M."/>
            <person name="Ohm R."/>
            <person name="Pangilinan J."/>
            <person name="Park H.-J."/>
            <person name="Ramirez L."/>
            <person name="Alfaro M."/>
            <person name="Sun H."/>
            <person name="Tritt A."/>
            <person name="Yoshinaga Y."/>
            <person name="Zwiers L.-H."/>
            <person name="Turgeon B."/>
            <person name="Goodwin S."/>
            <person name="Spatafora J."/>
            <person name="Crous P."/>
            <person name="Grigoriev I."/>
        </authorList>
    </citation>
    <scope>NUCLEOTIDE SEQUENCE [LARGE SCALE GENOMIC DNA]</scope>
    <source>
        <strain evidence="2">CECT 20119</strain>
    </source>
</reference>
<dbReference type="EMBL" id="ML992521">
    <property type="protein sequence ID" value="KAF2219031.1"/>
    <property type="molecule type" value="Genomic_DNA"/>
</dbReference>
<evidence type="ECO:0000313" key="1">
    <source>
        <dbReference type="EMBL" id="KAF2219031.1"/>
    </source>
</evidence>
<organism evidence="1 2">
    <name type="scientific">Elsinoe ampelina</name>
    <dbReference type="NCBI Taxonomy" id="302913"/>
    <lineage>
        <taxon>Eukaryota</taxon>
        <taxon>Fungi</taxon>
        <taxon>Dikarya</taxon>
        <taxon>Ascomycota</taxon>
        <taxon>Pezizomycotina</taxon>
        <taxon>Dothideomycetes</taxon>
        <taxon>Dothideomycetidae</taxon>
        <taxon>Myriangiales</taxon>
        <taxon>Elsinoaceae</taxon>
        <taxon>Elsinoe</taxon>
    </lineage>
</organism>
<evidence type="ECO:0000313" key="2">
    <source>
        <dbReference type="Proteomes" id="UP000799538"/>
    </source>
</evidence>
<keyword evidence="2" id="KW-1185">Reference proteome</keyword>
<proteinExistence type="predicted"/>